<keyword evidence="2" id="KW-1185">Reference proteome</keyword>
<evidence type="ECO:0000313" key="2">
    <source>
        <dbReference type="Proteomes" id="UP001153331"/>
    </source>
</evidence>
<organism evidence="1 2">
    <name type="scientific">Boeremia exigua</name>
    <dbReference type="NCBI Taxonomy" id="749465"/>
    <lineage>
        <taxon>Eukaryota</taxon>
        <taxon>Fungi</taxon>
        <taxon>Dikarya</taxon>
        <taxon>Ascomycota</taxon>
        <taxon>Pezizomycotina</taxon>
        <taxon>Dothideomycetes</taxon>
        <taxon>Pleosporomycetidae</taxon>
        <taxon>Pleosporales</taxon>
        <taxon>Pleosporineae</taxon>
        <taxon>Didymellaceae</taxon>
        <taxon>Boeremia</taxon>
    </lineage>
</organism>
<protein>
    <submittedName>
        <fullName evidence="1">Uncharacterized protein</fullName>
    </submittedName>
</protein>
<sequence>MAVLTILIHAASAFVACLSLAMLGLVAHSVSLKNQLEYAAPPDLKSTGMSFLFWPACGGIVDCCLFLYLWFKTPFDNEGKKKRGYLNALLFVASFFFLRPFIVMVYTFVEHSVEAWACALSRGGSDITAESLCRELRCTRFLLIPLLVLGVGFLALVLWLRFGADRQQIVQDEDAINDGGVDSAKATVHREMPIKHVLNVAEEAEEGWANSSAPFRPAKSQVCVNEQGESVGNGLFANVDFEPGQLLASIRRPIMGSLDTERLQDTCANCYVWTEGASTGTRTYVPEGVKVSKCAGCQRFRYCGKACQKAAWNRGHKYQCKIFKKLGDREIPKAVLACMDLLTMKKHDIIPEQAWDMLLSLPSHVDDFKANGNYSNIELMAMGASQFSVTQDLFDKDFVAAMYARVLTNSLTLITPTLDPLGIIIDPMLGHFNHSCDPNAYIIMDGAEVNVRSLKPIKKDEEIFISYIDTTNPYSRRQHELKQRWFFTCKCAKCQKGATLDEDKWAIDPKDLPQEMQQVAEMMSKNENFASDPANYVGDSKFDKYVATIQGKAFAEYEAAQRAAPEQANEIIVNGMRLCHQSGLWPAHRQPFASLRDELIVNLLSTGSYPAAWAQCAKRFKHIQPKLYPVPFHPVRVVQTWQMAMLAAYFAGEEDGIGAPGANMGFIAMMLTKQVLDASALSHGPNSAFTKSVQSKADEMSEELKRSVGQNPDVNVINKELESQKEILMEMGDWVQF</sequence>
<dbReference type="Proteomes" id="UP001153331">
    <property type="component" value="Unassembled WGS sequence"/>
</dbReference>
<reference evidence="1" key="1">
    <citation type="submission" date="2022-11" db="EMBL/GenBank/DDBJ databases">
        <title>Genome Sequence of Boeremia exigua.</title>
        <authorList>
            <person name="Buettner E."/>
        </authorList>
    </citation>
    <scope>NUCLEOTIDE SEQUENCE</scope>
    <source>
        <strain evidence="1">CU02</strain>
    </source>
</reference>
<name>A0ACC2HVL8_9PLEO</name>
<evidence type="ECO:0000313" key="1">
    <source>
        <dbReference type="EMBL" id="KAJ8107137.1"/>
    </source>
</evidence>
<comment type="caution">
    <text evidence="1">The sequence shown here is derived from an EMBL/GenBank/DDBJ whole genome shotgun (WGS) entry which is preliminary data.</text>
</comment>
<dbReference type="EMBL" id="JAPHNI010000997">
    <property type="protein sequence ID" value="KAJ8107137.1"/>
    <property type="molecule type" value="Genomic_DNA"/>
</dbReference>
<proteinExistence type="predicted"/>
<gene>
    <name evidence="1" type="ORF">OPT61_g9076</name>
</gene>
<accession>A0ACC2HVL8</accession>